<dbReference type="PANTHER" id="PTHR37844:SF2">
    <property type="entry name" value="SER_THR PROTEIN PHOSPHATASE SUPERFAMILY (AFU_ORTHOLOGUE AFUA_1G14840)"/>
    <property type="match status" value="1"/>
</dbReference>
<dbReference type="PANTHER" id="PTHR37844">
    <property type="entry name" value="SER/THR PROTEIN PHOSPHATASE SUPERFAMILY (AFU_ORTHOLOGUE AFUA_1G14840)"/>
    <property type="match status" value="1"/>
</dbReference>
<dbReference type="Gene3D" id="3.60.21.10">
    <property type="match status" value="1"/>
</dbReference>
<dbReference type="Pfam" id="PF00149">
    <property type="entry name" value="Metallophos"/>
    <property type="match status" value="1"/>
</dbReference>
<comment type="caution">
    <text evidence="2">The sequence shown here is derived from an EMBL/GenBank/DDBJ whole genome shotgun (WGS) entry which is preliminary data.</text>
</comment>
<dbReference type="SUPFAM" id="SSF56300">
    <property type="entry name" value="Metallo-dependent phosphatases"/>
    <property type="match status" value="1"/>
</dbReference>
<dbReference type="Proteomes" id="UP000226031">
    <property type="component" value="Unassembled WGS sequence"/>
</dbReference>
<dbReference type="AlphaFoldDB" id="A0A2B7ZA39"/>
<sequence length="277" mass="30704">MVSFQILSDIHLESPAAYDIFDIPAKATNLALLGDIGNVRDPGFFPFIEAQLHKFRNVFFLLGNHEPYHSSWAEARYQIKEFSREVDKRAERDPTLCLGKFVFLDQTRHDISENVTVLGCTLYSHVSAEQEERVSFGLNDFYHIDSWTVGDHNNAHAADLAWLNDQVATVSTSEPGRNIVIFTHHSPITRDARAVDPAHSGSAISSGFASDLSGEECLKNANVCMWAFGHTHFNFDFTMHEGGGGGGDGGGMRIVSNQRGYYFKQAGDFDVGKVVTV</sequence>
<dbReference type="EMBL" id="PDND01000183">
    <property type="protein sequence ID" value="PGH30251.1"/>
    <property type="molecule type" value="Genomic_DNA"/>
</dbReference>
<evidence type="ECO:0000313" key="2">
    <source>
        <dbReference type="EMBL" id="PGH30251.1"/>
    </source>
</evidence>
<evidence type="ECO:0000259" key="1">
    <source>
        <dbReference type="Pfam" id="PF00149"/>
    </source>
</evidence>
<dbReference type="GO" id="GO:0016787">
    <property type="term" value="F:hydrolase activity"/>
    <property type="evidence" value="ECO:0007669"/>
    <property type="project" value="InterPro"/>
</dbReference>
<evidence type="ECO:0000313" key="3">
    <source>
        <dbReference type="Proteomes" id="UP000226031"/>
    </source>
</evidence>
<dbReference type="VEuPathDB" id="FungiDB:EMCG_04199"/>
<organism evidence="2 3">
    <name type="scientific">[Emmonsia] crescens</name>
    <dbReference type="NCBI Taxonomy" id="73230"/>
    <lineage>
        <taxon>Eukaryota</taxon>
        <taxon>Fungi</taxon>
        <taxon>Dikarya</taxon>
        <taxon>Ascomycota</taxon>
        <taxon>Pezizomycotina</taxon>
        <taxon>Eurotiomycetes</taxon>
        <taxon>Eurotiomycetidae</taxon>
        <taxon>Onygenales</taxon>
        <taxon>Ajellomycetaceae</taxon>
        <taxon>Emergomyces</taxon>
    </lineage>
</organism>
<gene>
    <name evidence="2" type="ORF">GX50_06968</name>
</gene>
<protein>
    <recommendedName>
        <fullName evidence="1">Calcineurin-like phosphoesterase domain-containing protein</fullName>
    </recommendedName>
</protein>
<dbReference type="InterPro" id="IPR029052">
    <property type="entry name" value="Metallo-depent_PP-like"/>
</dbReference>
<keyword evidence="3" id="KW-1185">Reference proteome</keyword>
<reference evidence="2 3" key="1">
    <citation type="submission" date="2017-10" db="EMBL/GenBank/DDBJ databases">
        <title>Comparative genomics in systemic dimorphic fungi from Ajellomycetaceae.</title>
        <authorList>
            <person name="Munoz J.F."/>
            <person name="Mcewen J.G."/>
            <person name="Clay O.K."/>
            <person name="Cuomo C.A."/>
        </authorList>
    </citation>
    <scope>NUCLEOTIDE SEQUENCE [LARGE SCALE GENOMIC DNA]</scope>
    <source>
        <strain evidence="2 3">UAMH4076</strain>
    </source>
</reference>
<accession>A0A2B7ZA39</accession>
<proteinExistence type="predicted"/>
<name>A0A2B7ZA39_9EURO</name>
<feature type="domain" description="Calcineurin-like phosphoesterase" evidence="1">
    <location>
        <begin position="6"/>
        <end position="232"/>
    </location>
</feature>
<dbReference type="InterPro" id="IPR004843">
    <property type="entry name" value="Calcineurin-like_PHP"/>
</dbReference>